<dbReference type="AlphaFoldDB" id="A0A1L7TYI7"/>
<comment type="caution">
    <text evidence="4">The sequence shown here is derived from an EMBL/GenBank/DDBJ whole genome shotgun (WGS) entry which is preliminary data.</text>
</comment>
<evidence type="ECO:0000256" key="1">
    <source>
        <dbReference type="SAM" id="MobiDB-lite"/>
    </source>
</evidence>
<gene>
    <name evidence="4" type="ORF">FMAN_09889</name>
</gene>
<keyword evidence="5" id="KW-1185">Reference proteome</keyword>
<dbReference type="Proteomes" id="UP000184255">
    <property type="component" value="Unassembled WGS sequence"/>
</dbReference>
<organism evidence="4 5">
    <name type="scientific">Fusarium mangiferae</name>
    <name type="common">Mango malformation disease fungus</name>
    <dbReference type="NCBI Taxonomy" id="192010"/>
    <lineage>
        <taxon>Eukaryota</taxon>
        <taxon>Fungi</taxon>
        <taxon>Dikarya</taxon>
        <taxon>Ascomycota</taxon>
        <taxon>Pezizomycotina</taxon>
        <taxon>Sordariomycetes</taxon>
        <taxon>Hypocreomycetidae</taxon>
        <taxon>Hypocreales</taxon>
        <taxon>Nectriaceae</taxon>
        <taxon>Fusarium</taxon>
        <taxon>Fusarium fujikuroi species complex</taxon>
    </lineage>
</organism>
<feature type="compositionally biased region" description="Basic and acidic residues" evidence="1">
    <location>
        <begin position="176"/>
        <end position="190"/>
    </location>
</feature>
<proteinExistence type="predicted"/>
<feature type="region of interest" description="Disordered" evidence="1">
    <location>
        <begin position="174"/>
        <end position="230"/>
    </location>
</feature>
<dbReference type="EMBL" id="FCQH01000011">
    <property type="protein sequence ID" value="CVL00447.1"/>
    <property type="molecule type" value="Genomic_DNA"/>
</dbReference>
<keyword evidence="3" id="KW-0732">Signal</keyword>
<keyword evidence="2" id="KW-0812">Transmembrane</keyword>
<accession>A0A1L7TYI7</accession>
<evidence type="ECO:0000313" key="5">
    <source>
        <dbReference type="Proteomes" id="UP000184255"/>
    </source>
</evidence>
<evidence type="ECO:0000313" key="4">
    <source>
        <dbReference type="EMBL" id="CVL00447.1"/>
    </source>
</evidence>
<keyword evidence="2" id="KW-1133">Transmembrane helix</keyword>
<keyword evidence="2" id="KW-0472">Membrane</keyword>
<feature type="signal peptide" evidence="3">
    <location>
        <begin position="1"/>
        <end position="18"/>
    </location>
</feature>
<reference evidence="5" key="1">
    <citation type="journal article" date="2016" name="Genome Biol. Evol.">
        <title>Comparative 'omics' of the Fusarium fujikuroi species complex highlights differences in genetic potential and metabolite synthesis.</title>
        <authorList>
            <person name="Niehaus E.-M."/>
            <person name="Muensterkoetter M."/>
            <person name="Proctor R.H."/>
            <person name="Brown D.W."/>
            <person name="Sharon A."/>
            <person name="Idan Y."/>
            <person name="Oren-Young L."/>
            <person name="Sieber C.M."/>
            <person name="Novak O."/>
            <person name="Pencik A."/>
            <person name="Tarkowska D."/>
            <person name="Hromadova K."/>
            <person name="Freeman S."/>
            <person name="Maymon M."/>
            <person name="Elazar M."/>
            <person name="Youssef S.A."/>
            <person name="El-Shabrawy E.S.M."/>
            <person name="Shalaby A.B.A."/>
            <person name="Houterman P."/>
            <person name="Brock N.L."/>
            <person name="Burkhardt I."/>
            <person name="Tsavkelova E.A."/>
            <person name="Dickschat J.S."/>
            <person name="Galuszka P."/>
            <person name="Gueldener U."/>
            <person name="Tudzynski B."/>
        </authorList>
    </citation>
    <scope>NUCLEOTIDE SEQUENCE [LARGE SCALE GENOMIC DNA]</scope>
    <source>
        <strain evidence="5">MRC7560</strain>
    </source>
</reference>
<evidence type="ECO:0000256" key="3">
    <source>
        <dbReference type="SAM" id="SignalP"/>
    </source>
</evidence>
<dbReference type="GeneID" id="65089146"/>
<dbReference type="RefSeq" id="XP_041686375.1">
    <property type="nucleotide sequence ID" value="XM_041820502.1"/>
</dbReference>
<feature type="transmembrane region" description="Helical" evidence="2">
    <location>
        <begin position="143"/>
        <end position="168"/>
    </location>
</feature>
<dbReference type="VEuPathDB" id="FungiDB:FMAN_09889"/>
<feature type="chain" id="PRO_5013018759" evidence="3">
    <location>
        <begin position="19"/>
        <end position="230"/>
    </location>
</feature>
<sequence length="230" mass="24967">MKLNSLLLLVSLFSWASGQRCDNPNGEWADYKYKPCGSGNTTFSTCCLPGDRCLPNGLCEWTGHFRYQGACSSDDMSDCQFICDLKPKALLVQVNQCGSDKFCCNYLEDTRADCCETDAKRISIKPPPSSASHSSGSSKRMPVAAIAGGVVAGVAGLALLSGLGWWFMRRKRRARQDRTSSRADEEDKGPPKYGLQSSRSMAEADAGPDSVLVESDAQPVKPKVLHELQA</sequence>
<protein>
    <submittedName>
        <fullName evidence="4">Uncharacterized protein</fullName>
    </submittedName>
</protein>
<evidence type="ECO:0000256" key="2">
    <source>
        <dbReference type="SAM" id="Phobius"/>
    </source>
</evidence>
<name>A0A1L7TYI7_FUSMA</name>